<dbReference type="EMBL" id="QFPN01000014">
    <property type="protein sequence ID" value="PZQ10776.1"/>
    <property type="molecule type" value="Genomic_DNA"/>
</dbReference>
<evidence type="ECO:0000313" key="2">
    <source>
        <dbReference type="Proteomes" id="UP000249577"/>
    </source>
</evidence>
<dbReference type="AlphaFoldDB" id="A0A2W5K110"/>
<proteinExistence type="predicted"/>
<comment type="caution">
    <text evidence="1">The sequence shown here is derived from an EMBL/GenBank/DDBJ whole genome shotgun (WGS) entry which is preliminary data.</text>
</comment>
<name>A0A2W5K110_ANCNO</name>
<sequence>MKIILHVGTHKTATTSLQTTLKRNRDAMRRLGVLYPSGRLIGAPDMAGHHFFPALIVTGDENDLAKARMFVDRAISEHGQRDVLLISCEGFHRYVMPTGVDCAANADQWQRREAFIRRTAALCESHETEIWISLRRIDSFAISMYQERIKKTNYTYNIEKFVDQSNILLQYASNIELWSKYFDRVRVFRFEDDAQSEHGAVGAYLERLGLPVSFRESVPDPLNVSLHPHLVEFKRQLNSLGGDRQQSKRIANALMNFQSSSADSMLAERHSLLSVDERRALCARVDLQGSSVLRDSAAAWPLSGVWEVGQSSSDLWPKYPGLPDAYRKRIADHAPLLSGLAQ</sequence>
<dbReference type="Gene3D" id="3.40.50.300">
    <property type="entry name" value="P-loop containing nucleotide triphosphate hydrolases"/>
    <property type="match status" value="1"/>
</dbReference>
<protein>
    <recommendedName>
        <fullName evidence="3">Sulfotransferase domain-containing protein</fullName>
    </recommendedName>
</protein>
<organism evidence="1 2">
    <name type="scientific">Ancylobacter novellus</name>
    <name type="common">Thiobacillus novellus</name>
    <dbReference type="NCBI Taxonomy" id="921"/>
    <lineage>
        <taxon>Bacteria</taxon>
        <taxon>Pseudomonadati</taxon>
        <taxon>Pseudomonadota</taxon>
        <taxon>Alphaproteobacteria</taxon>
        <taxon>Hyphomicrobiales</taxon>
        <taxon>Xanthobacteraceae</taxon>
        <taxon>Ancylobacter</taxon>
    </lineage>
</organism>
<evidence type="ECO:0000313" key="1">
    <source>
        <dbReference type="EMBL" id="PZQ10776.1"/>
    </source>
</evidence>
<gene>
    <name evidence="1" type="ORF">DI565_19550</name>
</gene>
<reference evidence="1 2" key="1">
    <citation type="submission" date="2017-08" db="EMBL/GenBank/DDBJ databases">
        <title>Infants hospitalized years apart are colonized by the same room-sourced microbial strains.</title>
        <authorList>
            <person name="Brooks B."/>
            <person name="Olm M.R."/>
            <person name="Firek B.A."/>
            <person name="Baker R."/>
            <person name="Thomas B.C."/>
            <person name="Morowitz M.J."/>
            <person name="Banfield J.F."/>
        </authorList>
    </citation>
    <scope>NUCLEOTIDE SEQUENCE [LARGE SCALE GENOMIC DNA]</scope>
    <source>
        <strain evidence="1">S2_005_003_R2_43</strain>
    </source>
</reference>
<dbReference type="SUPFAM" id="SSF52540">
    <property type="entry name" value="P-loop containing nucleoside triphosphate hydrolases"/>
    <property type="match status" value="1"/>
</dbReference>
<dbReference type="Proteomes" id="UP000249577">
    <property type="component" value="Unassembled WGS sequence"/>
</dbReference>
<evidence type="ECO:0008006" key="3">
    <source>
        <dbReference type="Google" id="ProtNLM"/>
    </source>
</evidence>
<accession>A0A2W5K110</accession>
<dbReference type="InterPro" id="IPR027417">
    <property type="entry name" value="P-loop_NTPase"/>
</dbReference>